<evidence type="ECO:0000313" key="2">
    <source>
        <dbReference type="Proteomes" id="UP000240883"/>
    </source>
</evidence>
<gene>
    <name evidence="1" type="ORF">BS50DRAFT_632928</name>
</gene>
<organism evidence="1 2">
    <name type="scientific">Corynespora cassiicola Philippines</name>
    <dbReference type="NCBI Taxonomy" id="1448308"/>
    <lineage>
        <taxon>Eukaryota</taxon>
        <taxon>Fungi</taxon>
        <taxon>Dikarya</taxon>
        <taxon>Ascomycota</taxon>
        <taxon>Pezizomycotina</taxon>
        <taxon>Dothideomycetes</taxon>
        <taxon>Pleosporomycetidae</taxon>
        <taxon>Pleosporales</taxon>
        <taxon>Corynesporascaceae</taxon>
        <taxon>Corynespora</taxon>
    </lineage>
</organism>
<proteinExistence type="predicted"/>
<dbReference type="EMBL" id="KZ678133">
    <property type="protein sequence ID" value="PSN69122.1"/>
    <property type="molecule type" value="Genomic_DNA"/>
</dbReference>
<sequence length="208" mass="23053">MDENRNFLDSVLRRWSNAAILVFGNSEAQRALGSEPGSDKRVNSGYLHVRNKTCNFGEISSALGGKRLCPKVSSYSIELQQQGVLQAFQIAVPCRPLMSWIWHRLAYHLHTITVTEKHPCSGRTQGGAKIFLVLHRFLSVGRTEAELNGPLRGYGRNPIGQHALYVVVRQRPAIPPGRAYAQEPNVSFGTTMNQESNKVSGGYAVFCN</sequence>
<dbReference type="Proteomes" id="UP000240883">
    <property type="component" value="Unassembled WGS sequence"/>
</dbReference>
<accession>A0A2T2NUK5</accession>
<protein>
    <submittedName>
        <fullName evidence="1">Uncharacterized protein</fullName>
    </submittedName>
</protein>
<reference evidence="1 2" key="1">
    <citation type="journal article" date="2018" name="Front. Microbiol.">
        <title>Genome-Wide Analysis of Corynespora cassiicola Leaf Fall Disease Putative Effectors.</title>
        <authorList>
            <person name="Lopez D."/>
            <person name="Ribeiro S."/>
            <person name="Label P."/>
            <person name="Fumanal B."/>
            <person name="Venisse J.S."/>
            <person name="Kohler A."/>
            <person name="de Oliveira R.R."/>
            <person name="Labutti K."/>
            <person name="Lipzen A."/>
            <person name="Lail K."/>
            <person name="Bauer D."/>
            <person name="Ohm R.A."/>
            <person name="Barry K.W."/>
            <person name="Spatafora J."/>
            <person name="Grigoriev I.V."/>
            <person name="Martin F.M."/>
            <person name="Pujade-Renaud V."/>
        </authorList>
    </citation>
    <scope>NUCLEOTIDE SEQUENCE [LARGE SCALE GENOMIC DNA]</scope>
    <source>
        <strain evidence="1 2">Philippines</strain>
    </source>
</reference>
<name>A0A2T2NUK5_CORCC</name>
<keyword evidence="2" id="KW-1185">Reference proteome</keyword>
<dbReference type="AlphaFoldDB" id="A0A2T2NUK5"/>
<evidence type="ECO:0000313" key="1">
    <source>
        <dbReference type="EMBL" id="PSN69122.1"/>
    </source>
</evidence>